<proteinExistence type="predicted"/>
<protein>
    <submittedName>
        <fullName evidence="1">Gpm77</fullName>
    </submittedName>
</protein>
<sequence>MSLAEYSVHVSTLQQTTDCKLGLTHFRPVHPSTEQCTAEPAFNLSKQFTAAQGSHQPG</sequence>
<evidence type="ECO:0000313" key="1">
    <source>
        <dbReference type="EMBL" id="JAE18587.1"/>
    </source>
</evidence>
<accession>A0A0A9G247</accession>
<reference evidence="1" key="2">
    <citation type="journal article" date="2015" name="Data Brief">
        <title>Shoot transcriptome of the giant reed, Arundo donax.</title>
        <authorList>
            <person name="Barrero R.A."/>
            <person name="Guerrero F.D."/>
            <person name="Moolhuijzen P."/>
            <person name="Goolsby J.A."/>
            <person name="Tidwell J."/>
            <person name="Bellgard S.E."/>
            <person name="Bellgard M.I."/>
        </authorList>
    </citation>
    <scope>NUCLEOTIDE SEQUENCE</scope>
    <source>
        <tissue evidence="1">Shoot tissue taken approximately 20 cm above the soil surface</tissue>
    </source>
</reference>
<organism evidence="1">
    <name type="scientific">Arundo donax</name>
    <name type="common">Giant reed</name>
    <name type="synonym">Donax arundinaceus</name>
    <dbReference type="NCBI Taxonomy" id="35708"/>
    <lineage>
        <taxon>Eukaryota</taxon>
        <taxon>Viridiplantae</taxon>
        <taxon>Streptophyta</taxon>
        <taxon>Embryophyta</taxon>
        <taxon>Tracheophyta</taxon>
        <taxon>Spermatophyta</taxon>
        <taxon>Magnoliopsida</taxon>
        <taxon>Liliopsida</taxon>
        <taxon>Poales</taxon>
        <taxon>Poaceae</taxon>
        <taxon>PACMAD clade</taxon>
        <taxon>Arundinoideae</taxon>
        <taxon>Arundineae</taxon>
        <taxon>Arundo</taxon>
    </lineage>
</organism>
<dbReference type="AlphaFoldDB" id="A0A0A9G247"/>
<dbReference type="EMBL" id="GBRH01179309">
    <property type="protein sequence ID" value="JAE18587.1"/>
    <property type="molecule type" value="Transcribed_RNA"/>
</dbReference>
<name>A0A0A9G247_ARUDO</name>
<reference evidence="1" key="1">
    <citation type="submission" date="2014-09" db="EMBL/GenBank/DDBJ databases">
        <authorList>
            <person name="Magalhaes I.L.F."/>
            <person name="Oliveira U."/>
            <person name="Santos F.R."/>
            <person name="Vidigal T.H.D.A."/>
            <person name="Brescovit A.D."/>
            <person name="Santos A.J."/>
        </authorList>
    </citation>
    <scope>NUCLEOTIDE SEQUENCE</scope>
    <source>
        <tissue evidence="1">Shoot tissue taken approximately 20 cm above the soil surface</tissue>
    </source>
</reference>